<evidence type="ECO:0000256" key="5">
    <source>
        <dbReference type="ARBA" id="ARBA00058766"/>
    </source>
</evidence>
<comment type="function">
    <text evidence="5">CzcA and CzcB together would act in zinc efflux nearly as effectively as the complete czc efflux system (CzcABC). The CzcB protein is thought to funnel zinc cations to the CzcA transport protein.</text>
</comment>
<evidence type="ECO:0000256" key="4">
    <source>
        <dbReference type="ARBA" id="ARBA00043263"/>
    </source>
</evidence>
<dbReference type="Pfam" id="PF25975">
    <property type="entry name" value="CzcB_C"/>
    <property type="match status" value="1"/>
</dbReference>
<dbReference type="GO" id="GO:0046686">
    <property type="term" value="P:response to cadmium ion"/>
    <property type="evidence" value="ECO:0007669"/>
    <property type="project" value="UniProtKB-KW"/>
</dbReference>
<keyword evidence="4" id="KW-0105">Cadmium resistance</keyword>
<accession>A0A2T4TZD5</accession>
<evidence type="ECO:0000256" key="3">
    <source>
        <dbReference type="ARBA" id="ARBA00022833"/>
    </source>
</evidence>
<dbReference type="Gene3D" id="2.40.420.20">
    <property type="match status" value="1"/>
</dbReference>
<dbReference type="PANTHER" id="PTHR30097">
    <property type="entry name" value="CATION EFFLUX SYSTEM PROTEIN CUSB"/>
    <property type="match status" value="1"/>
</dbReference>
<dbReference type="InterPro" id="IPR058792">
    <property type="entry name" value="Beta-barrel_RND_2"/>
</dbReference>
<dbReference type="Gene3D" id="2.40.30.170">
    <property type="match status" value="1"/>
</dbReference>
<name>A0A2T4TZD5_9BACT</name>
<feature type="domain" description="CzcB-like C-terminal circularly permuted SH3-like" evidence="8">
    <location>
        <begin position="377"/>
        <end position="438"/>
    </location>
</feature>
<proteinExistence type="inferred from homology"/>
<dbReference type="InterPro" id="IPR058649">
    <property type="entry name" value="CzcB_C"/>
</dbReference>
<dbReference type="InterPro" id="IPR051909">
    <property type="entry name" value="MFP_Cation_Efflux"/>
</dbReference>
<dbReference type="InterPro" id="IPR058647">
    <property type="entry name" value="BSH_CzcB-like"/>
</dbReference>
<protein>
    <submittedName>
        <fullName evidence="9">Uncharacterized protein</fullName>
    </submittedName>
</protein>
<reference evidence="9 10" key="1">
    <citation type="submission" date="2017-09" db="EMBL/GenBank/DDBJ databases">
        <title>Bloom of a denitrifying methanotroph, Candidatus Methylomirabilis limnetica, in a deep stratified lake.</title>
        <authorList>
            <person name="Graf J.S."/>
            <person name="Marchant H.K."/>
            <person name="Tienken D."/>
            <person name="Hach P.F."/>
            <person name="Brand A."/>
            <person name="Schubert C.J."/>
            <person name="Kuypers M.M."/>
            <person name="Milucka J."/>
        </authorList>
    </citation>
    <scope>NUCLEOTIDE SEQUENCE [LARGE SCALE GENOMIC DNA]</scope>
    <source>
        <strain evidence="9 10">Zug</strain>
    </source>
</reference>
<evidence type="ECO:0000256" key="2">
    <source>
        <dbReference type="ARBA" id="ARBA00022448"/>
    </source>
</evidence>
<feature type="domain" description="CusB-like beta-barrel" evidence="6">
    <location>
        <begin position="291"/>
        <end position="368"/>
    </location>
</feature>
<dbReference type="SUPFAM" id="SSF111369">
    <property type="entry name" value="HlyD-like secretion proteins"/>
    <property type="match status" value="1"/>
</dbReference>
<dbReference type="FunFam" id="2.40.30.170:FF:000010">
    <property type="entry name" value="Efflux RND transporter periplasmic adaptor subunit"/>
    <property type="match status" value="1"/>
</dbReference>
<evidence type="ECO:0000313" key="10">
    <source>
        <dbReference type="Proteomes" id="UP000241436"/>
    </source>
</evidence>
<evidence type="ECO:0000259" key="7">
    <source>
        <dbReference type="Pfam" id="PF25973"/>
    </source>
</evidence>
<dbReference type="Pfam" id="PF25954">
    <property type="entry name" value="Beta-barrel_RND_2"/>
    <property type="match status" value="1"/>
</dbReference>
<dbReference type="Proteomes" id="UP000241436">
    <property type="component" value="Unassembled WGS sequence"/>
</dbReference>
<comment type="similarity">
    <text evidence="1">Belongs to the membrane fusion protein (MFP) (TC 8.A.1) family.</text>
</comment>
<reference evidence="10" key="2">
    <citation type="journal article" date="2018" name="Environ. Microbiol.">
        <title>Bloom of a denitrifying methanotroph, 'Candidatus Methylomirabilis limnetica', in a deep stratified lake.</title>
        <authorList>
            <person name="Graf J.S."/>
            <person name="Mayr M.J."/>
            <person name="Marchant H.K."/>
            <person name="Tienken D."/>
            <person name="Hach P.F."/>
            <person name="Brand A."/>
            <person name="Schubert C.J."/>
            <person name="Kuypers M.M."/>
            <person name="Milucka J."/>
        </authorList>
    </citation>
    <scope>NUCLEOTIDE SEQUENCE [LARGE SCALE GENOMIC DNA]</scope>
    <source>
        <strain evidence="10">Zug</strain>
    </source>
</reference>
<keyword evidence="2" id="KW-0813">Transport</keyword>
<dbReference type="GO" id="GO:0016020">
    <property type="term" value="C:membrane"/>
    <property type="evidence" value="ECO:0007669"/>
    <property type="project" value="InterPro"/>
</dbReference>
<gene>
    <name evidence="9" type="ORF">CLG94_03720</name>
</gene>
<evidence type="ECO:0000256" key="1">
    <source>
        <dbReference type="ARBA" id="ARBA00009477"/>
    </source>
</evidence>
<evidence type="ECO:0000259" key="8">
    <source>
        <dbReference type="Pfam" id="PF25975"/>
    </source>
</evidence>
<dbReference type="FunFam" id="2.40.420.20:FF:000006">
    <property type="entry name" value="RND family efflux transporter MFP subunit"/>
    <property type="match status" value="1"/>
</dbReference>
<keyword evidence="10" id="KW-1185">Reference proteome</keyword>
<feature type="domain" description="CzcB-like barrel-sandwich hybrid" evidence="7">
    <location>
        <begin position="118"/>
        <end position="288"/>
    </location>
</feature>
<dbReference type="InterPro" id="IPR006143">
    <property type="entry name" value="RND_pump_MFP"/>
</dbReference>
<dbReference type="Gene3D" id="2.40.50.100">
    <property type="match status" value="1"/>
</dbReference>
<organism evidence="9 10">
    <name type="scientific">Candidatus Methylomirabilis limnetica</name>
    <dbReference type="NCBI Taxonomy" id="2033718"/>
    <lineage>
        <taxon>Bacteria</taxon>
        <taxon>Candidatus Methylomirabilota</taxon>
        <taxon>Candidatus Methylomirabilia</taxon>
        <taxon>Candidatus Methylomirabilales</taxon>
        <taxon>Candidatus Methylomirabilaceae</taxon>
        <taxon>Candidatus Methylomirabilis</taxon>
    </lineage>
</organism>
<comment type="caution">
    <text evidence="9">The sequence shown here is derived from an EMBL/GenBank/DDBJ whole genome shotgun (WGS) entry which is preliminary data.</text>
</comment>
<keyword evidence="3" id="KW-0862">Zinc</keyword>
<dbReference type="GO" id="GO:0022857">
    <property type="term" value="F:transmembrane transporter activity"/>
    <property type="evidence" value="ECO:0007669"/>
    <property type="project" value="InterPro"/>
</dbReference>
<dbReference type="NCBIfam" id="TIGR01730">
    <property type="entry name" value="RND_mfp"/>
    <property type="match status" value="1"/>
</dbReference>
<dbReference type="EMBL" id="NVQC01000015">
    <property type="protein sequence ID" value="PTL36479.1"/>
    <property type="molecule type" value="Genomic_DNA"/>
</dbReference>
<dbReference type="Pfam" id="PF25973">
    <property type="entry name" value="BSH_CzcB"/>
    <property type="match status" value="1"/>
</dbReference>
<evidence type="ECO:0000259" key="6">
    <source>
        <dbReference type="Pfam" id="PF25954"/>
    </source>
</evidence>
<evidence type="ECO:0000313" key="9">
    <source>
        <dbReference type="EMBL" id="PTL36479.1"/>
    </source>
</evidence>
<dbReference type="AlphaFoldDB" id="A0A2T4TZD5"/>
<sequence>MNLHPFVINCLTIIGSHSQTNPPHLPLPKGGLPPLSSHLALRAPLLPTVIIAAVLALAACGRTPEEKKVEPKAEQGDGKVTISAEVQARFGFATARSQRIARVRIIEATAAIAPDPARVAHIAPIAKGRIERVHVQVGDSVSRGAPLFEYDNIELGEAVGDYLAELADLNGNMAHLEYSRSLLDRARLLLEKEAIAAKEVHVRETESRVAEAAVENRHARITRVKEKLYRFGMTDEQIDALSADHEKTHRREASHTLVKAPISGVIIKREGAPGEVVGPEKEILAIADLSSVWTLIDIYEKDLAAVHRGTPVEITVETYPGEPFRGTIAYIADLLDPETRSAKARVEIPNPQRKLKLGMFATVRLRAQVTGGTATVVAIPSSAIQRIDGEPSVFIKLDAVTFARRKVKIGLTLGDLVEVTEGLKGDEDLVTTGSFSLKSELLKEQLAQGQ</sequence>